<organism evidence="1 2">
    <name type="scientific">Musa balbisiana</name>
    <name type="common">Banana</name>
    <dbReference type="NCBI Taxonomy" id="52838"/>
    <lineage>
        <taxon>Eukaryota</taxon>
        <taxon>Viridiplantae</taxon>
        <taxon>Streptophyta</taxon>
        <taxon>Embryophyta</taxon>
        <taxon>Tracheophyta</taxon>
        <taxon>Spermatophyta</taxon>
        <taxon>Magnoliopsida</taxon>
        <taxon>Liliopsida</taxon>
        <taxon>Zingiberales</taxon>
        <taxon>Musaceae</taxon>
        <taxon>Musa</taxon>
    </lineage>
</organism>
<name>A0A4S8J3A1_MUSBA</name>
<keyword evidence="2" id="KW-1185">Reference proteome</keyword>
<dbReference type="AlphaFoldDB" id="A0A4S8J3A1"/>
<evidence type="ECO:0000313" key="1">
    <source>
        <dbReference type="EMBL" id="THU55284.1"/>
    </source>
</evidence>
<accession>A0A4S8J3A1</accession>
<evidence type="ECO:0000313" key="2">
    <source>
        <dbReference type="Proteomes" id="UP000317650"/>
    </source>
</evidence>
<gene>
    <name evidence="1" type="ORF">C4D60_Mb11t04960</name>
</gene>
<protein>
    <submittedName>
        <fullName evidence="1">Uncharacterized protein</fullName>
    </submittedName>
</protein>
<sequence>MEWHNSNSPGLDIRHGSFELVEKSPPAEDICFSFDHVGFSTVTGVDVYRWLRDRMKCLLQRKH</sequence>
<reference evidence="1 2" key="1">
    <citation type="journal article" date="2019" name="Nat. Plants">
        <title>Genome sequencing of Musa balbisiana reveals subgenome evolution and function divergence in polyploid bananas.</title>
        <authorList>
            <person name="Yao X."/>
        </authorList>
    </citation>
    <scope>NUCLEOTIDE SEQUENCE [LARGE SCALE GENOMIC DNA]</scope>
    <source>
        <strain evidence="2">cv. DH-PKW</strain>
        <tissue evidence="1">Leaves</tissue>
    </source>
</reference>
<dbReference type="Proteomes" id="UP000317650">
    <property type="component" value="Chromosome 11"/>
</dbReference>
<dbReference type="EMBL" id="PYDT01000007">
    <property type="protein sequence ID" value="THU55284.1"/>
    <property type="molecule type" value="Genomic_DNA"/>
</dbReference>
<proteinExistence type="predicted"/>
<comment type="caution">
    <text evidence="1">The sequence shown here is derived from an EMBL/GenBank/DDBJ whole genome shotgun (WGS) entry which is preliminary data.</text>
</comment>